<feature type="non-terminal residue" evidence="2">
    <location>
        <position position="108"/>
    </location>
</feature>
<feature type="domain" description="GTP-binding protein TrmE N-terminal" evidence="1">
    <location>
        <begin position="9"/>
        <end position="108"/>
    </location>
</feature>
<dbReference type="EMBL" id="JAYFUH010000157">
    <property type="protein sequence ID" value="MEA5667973.1"/>
    <property type="molecule type" value="Genomic_DNA"/>
</dbReference>
<dbReference type="PANTHER" id="PTHR42714:SF2">
    <property type="entry name" value="TRNA MODIFICATION GTPASE GTPBP3, MITOCHONDRIAL"/>
    <property type="match status" value="1"/>
</dbReference>
<comment type="caution">
    <text evidence="2">The sequence shown here is derived from an EMBL/GenBank/DDBJ whole genome shotgun (WGS) entry which is preliminary data.</text>
</comment>
<dbReference type="PANTHER" id="PTHR42714">
    <property type="entry name" value="TRNA MODIFICATION GTPASE GTPBP3"/>
    <property type="match status" value="1"/>
</dbReference>
<dbReference type="Gene3D" id="3.30.1360.120">
    <property type="entry name" value="Probable tRNA modification gtpase trme, domain 1"/>
    <property type="match status" value="1"/>
</dbReference>
<evidence type="ECO:0000259" key="1">
    <source>
        <dbReference type="Pfam" id="PF10396"/>
    </source>
</evidence>
<proteinExistence type="predicted"/>
<sequence>MSALSTGQTIVAIASGAAAGGVGMLRVSGPRSLQIAVALGCPMLQPRHAHYARFRDAGGEVIDDGIALYFPGPRSFTGEDVVELQGHGSPVVLRQLLARCIELGARQA</sequence>
<dbReference type="InterPro" id="IPR018948">
    <property type="entry name" value="GTP-bd_TrmE_N"/>
</dbReference>
<dbReference type="Pfam" id="PF10396">
    <property type="entry name" value="TrmE_N"/>
    <property type="match status" value="1"/>
</dbReference>
<dbReference type="Proteomes" id="UP001301653">
    <property type="component" value="Unassembled WGS sequence"/>
</dbReference>
<evidence type="ECO:0000313" key="2">
    <source>
        <dbReference type="EMBL" id="MEA5667973.1"/>
    </source>
</evidence>
<evidence type="ECO:0000313" key="3">
    <source>
        <dbReference type="Proteomes" id="UP001301653"/>
    </source>
</evidence>
<dbReference type="CDD" id="cd14858">
    <property type="entry name" value="TrmE_N"/>
    <property type="match status" value="1"/>
</dbReference>
<dbReference type="SUPFAM" id="SSF103025">
    <property type="entry name" value="Folate-binding domain"/>
    <property type="match status" value="1"/>
</dbReference>
<accession>A0ABU5V560</accession>
<name>A0ABU5V560_9GAMM</name>
<dbReference type="InterPro" id="IPR027266">
    <property type="entry name" value="TrmE/GcvT-like"/>
</dbReference>
<protein>
    <submittedName>
        <fullName evidence="2">tRNA uridine-5-carboxymethylaminomethyl(34) synthesis GTPase MnmE</fullName>
    </submittedName>
</protein>
<keyword evidence="3" id="KW-1185">Reference proteome</keyword>
<organism evidence="2 3">
    <name type="scientific">Stenotrophomonas capsici</name>
    <dbReference type="NCBI Taxonomy" id="3110230"/>
    <lineage>
        <taxon>Bacteria</taxon>
        <taxon>Pseudomonadati</taxon>
        <taxon>Pseudomonadota</taxon>
        <taxon>Gammaproteobacteria</taxon>
        <taxon>Lysobacterales</taxon>
        <taxon>Lysobacteraceae</taxon>
        <taxon>Stenotrophomonas</taxon>
    </lineage>
</organism>
<gene>
    <name evidence="2" type="ORF">VA603_10555</name>
</gene>
<reference evidence="2 3" key="1">
    <citation type="submission" date="2023-12" db="EMBL/GenBank/DDBJ databases">
        <title>Stenotrophomonas guangdongensis sp. nov., isolated from wilted pepper plants (Capsicum annuum).</title>
        <authorList>
            <person name="Qiu M."/>
            <person name="Li Y."/>
            <person name="Liu Q."/>
            <person name="Zhang X."/>
            <person name="Huang Y."/>
            <person name="Guo R."/>
            <person name="Hu M."/>
            <person name="Zhou J."/>
            <person name="Zhou X."/>
        </authorList>
    </citation>
    <scope>NUCLEOTIDE SEQUENCE [LARGE SCALE GENOMIC DNA]</scope>
    <source>
        <strain evidence="2 3">MH1</strain>
    </source>
</reference>